<proteinExistence type="predicted"/>
<evidence type="ECO:0000313" key="3">
    <source>
        <dbReference type="Proteomes" id="UP000077521"/>
    </source>
</evidence>
<evidence type="ECO:0000256" key="1">
    <source>
        <dbReference type="SAM" id="MobiDB-lite"/>
    </source>
</evidence>
<dbReference type="Proteomes" id="UP000077521">
    <property type="component" value="Unassembled WGS sequence"/>
</dbReference>
<feature type="compositionally biased region" description="Basic residues" evidence="1">
    <location>
        <begin position="143"/>
        <end position="159"/>
    </location>
</feature>
<sequence length="233" mass="25784">MEEFNAAGDHLHSALRRYESATGGLGMSLHWPTFINRFRVLPTPLQHTPLDHPLPIVAAPQQSEVPLPISAAPQQFDHVSIPKTSFATGLLTLMPTPDPPEQLVVQPTPKSIRRHQTGTASTGAAKKPLSWKPAREKKGPSAKGHRLKPSAINKKRPARSKQVPIAAAARTSASTVCYDCNSDYTSGAWRYRLEGDPLPGPTCSACYQSRRRAKHKNLIWNYRKTTPTRTRFQ</sequence>
<gene>
    <name evidence="2" type="ORF">A4X13_0g4344</name>
</gene>
<name>A0A8T8SXX9_9BASI</name>
<organism evidence="2 3">
    <name type="scientific">Tilletia indica</name>
    <dbReference type="NCBI Taxonomy" id="43049"/>
    <lineage>
        <taxon>Eukaryota</taxon>
        <taxon>Fungi</taxon>
        <taxon>Dikarya</taxon>
        <taxon>Basidiomycota</taxon>
        <taxon>Ustilaginomycotina</taxon>
        <taxon>Exobasidiomycetes</taxon>
        <taxon>Tilletiales</taxon>
        <taxon>Tilletiaceae</taxon>
        <taxon>Tilletia</taxon>
    </lineage>
</organism>
<reference evidence="2" key="2">
    <citation type="journal article" date="2019" name="IMA Fungus">
        <title>Genome sequencing and comparison of five Tilletia species to identify candidate genes for the detection of regulated species infecting wheat.</title>
        <authorList>
            <person name="Nguyen H.D.T."/>
            <person name="Sultana T."/>
            <person name="Kesanakurti P."/>
            <person name="Hambleton S."/>
        </authorList>
    </citation>
    <scope>NUCLEOTIDE SEQUENCE</scope>
    <source>
        <strain evidence="2">DAOMC 236416</strain>
    </source>
</reference>
<comment type="caution">
    <text evidence="2">The sequence shown here is derived from an EMBL/GenBank/DDBJ whole genome shotgun (WGS) entry which is preliminary data.</text>
</comment>
<feature type="region of interest" description="Disordered" evidence="1">
    <location>
        <begin position="108"/>
        <end position="166"/>
    </location>
</feature>
<keyword evidence="3" id="KW-1185">Reference proteome</keyword>
<accession>A0A8T8SXX9</accession>
<dbReference type="AlphaFoldDB" id="A0A8T8SXX9"/>
<dbReference type="EMBL" id="LWDF02000281">
    <property type="protein sequence ID" value="KAE8250837.1"/>
    <property type="molecule type" value="Genomic_DNA"/>
</dbReference>
<protein>
    <submittedName>
        <fullName evidence="2">Uncharacterized protein</fullName>
    </submittedName>
</protein>
<reference evidence="2" key="1">
    <citation type="submission" date="2016-04" db="EMBL/GenBank/DDBJ databases">
        <authorList>
            <person name="Nguyen H.D."/>
            <person name="Samba Siva P."/>
            <person name="Cullis J."/>
            <person name="Levesque C.A."/>
            <person name="Hambleton S."/>
        </authorList>
    </citation>
    <scope>NUCLEOTIDE SEQUENCE</scope>
    <source>
        <strain evidence="2">DAOMC 236416</strain>
    </source>
</reference>
<evidence type="ECO:0000313" key="2">
    <source>
        <dbReference type="EMBL" id="KAE8250837.1"/>
    </source>
</evidence>